<evidence type="ECO:0000256" key="2">
    <source>
        <dbReference type="ARBA" id="ARBA00022679"/>
    </source>
</evidence>
<keyword evidence="2 3" id="KW-0808">Transferase</keyword>
<dbReference type="OrthoDB" id="5835829at2759"/>
<evidence type="ECO:0000313" key="7">
    <source>
        <dbReference type="EMBL" id="CAF0948963.1"/>
    </source>
</evidence>
<dbReference type="GO" id="GO:0016020">
    <property type="term" value="C:membrane"/>
    <property type="evidence" value="ECO:0007669"/>
    <property type="project" value="UniProtKB-SubCell"/>
</dbReference>
<dbReference type="PROSITE" id="PS00375">
    <property type="entry name" value="UDPGT"/>
    <property type="match status" value="1"/>
</dbReference>
<comment type="subcellular location">
    <subcellularLocation>
        <location evidence="4">Membrane</location>
        <topology evidence="4">Single-pass membrane protein</topology>
    </subcellularLocation>
</comment>
<feature type="chain" id="PRO_5035683780" description="UDP-glucuronosyltransferase" evidence="5">
    <location>
        <begin position="16"/>
        <end position="482"/>
    </location>
</feature>
<reference evidence="6" key="1">
    <citation type="submission" date="2021-02" db="EMBL/GenBank/DDBJ databases">
        <authorList>
            <person name="Nowell W R."/>
        </authorList>
    </citation>
    <scope>NUCLEOTIDE SEQUENCE</scope>
</reference>
<evidence type="ECO:0000313" key="8">
    <source>
        <dbReference type="EMBL" id="CAF1094880.1"/>
    </source>
</evidence>
<comment type="similarity">
    <text evidence="1 3">Belongs to the UDP-glycosyltransferase family.</text>
</comment>
<dbReference type="EMBL" id="CAJNOI010000122">
    <property type="protein sequence ID" value="CAF1094880.1"/>
    <property type="molecule type" value="Genomic_DNA"/>
</dbReference>
<proteinExistence type="inferred from homology"/>
<dbReference type="CDD" id="cd03784">
    <property type="entry name" value="GT1_Gtf-like"/>
    <property type="match status" value="1"/>
</dbReference>
<evidence type="ECO:0000313" key="6">
    <source>
        <dbReference type="EMBL" id="CAF0948042.1"/>
    </source>
</evidence>
<dbReference type="InterPro" id="IPR002213">
    <property type="entry name" value="UDP_glucos_trans"/>
</dbReference>
<evidence type="ECO:0000256" key="3">
    <source>
        <dbReference type="RuleBase" id="RU003718"/>
    </source>
</evidence>
<evidence type="ECO:0000256" key="4">
    <source>
        <dbReference type="RuleBase" id="RU362059"/>
    </source>
</evidence>
<dbReference type="Proteomes" id="UP000663877">
    <property type="component" value="Unassembled WGS sequence"/>
</dbReference>
<keyword evidence="5" id="KW-0732">Signal</keyword>
<dbReference type="EMBL" id="CAJNOM010000059">
    <property type="protein sequence ID" value="CAF0948963.1"/>
    <property type="molecule type" value="Genomic_DNA"/>
</dbReference>
<gene>
    <name evidence="8" type="ORF">BJG266_LOCUS21019</name>
    <name evidence="6" type="ORF">QVE165_LOCUS12049</name>
    <name evidence="7" type="ORF">QVE165_LOCUS12102</name>
</gene>
<dbReference type="GO" id="GO:0015020">
    <property type="term" value="F:glucuronosyltransferase activity"/>
    <property type="evidence" value="ECO:0007669"/>
    <property type="project" value="UniProtKB-EC"/>
</dbReference>
<evidence type="ECO:0000256" key="5">
    <source>
        <dbReference type="SAM" id="SignalP"/>
    </source>
</evidence>
<dbReference type="Proteomes" id="UP000663832">
    <property type="component" value="Unassembled WGS sequence"/>
</dbReference>
<dbReference type="EMBL" id="CAJNOM010000059">
    <property type="protein sequence ID" value="CAF0948042.1"/>
    <property type="molecule type" value="Genomic_DNA"/>
</dbReference>
<comment type="caution">
    <text evidence="6">The sequence shown here is derived from an EMBL/GenBank/DDBJ whole genome shotgun (WGS) entry which is preliminary data.</text>
</comment>
<dbReference type="InterPro" id="IPR035595">
    <property type="entry name" value="UDP_glycos_trans_CS"/>
</dbReference>
<keyword evidence="9" id="KW-1185">Reference proteome</keyword>
<evidence type="ECO:0000313" key="9">
    <source>
        <dbReference type="Proteomes" id="UP000663832"/>
    </source>
</evidence>
<dbReference type="AlphaFoldDB" id="A0A814CU33"/>
<comment type="catalytic activity">
    <reaction evidence="4">
        <text>glucuronate acceptor + UDP-alpha-D-glucuronate = acceptor beta-D-glucuronoside + UDP + H(+)</text>
        <dbReference type="Rhea" id="RHEA:21032"/>
        <dbReference type="ChEBI" id="CHEBI:15378"/>
        <dbReference type="ChEBI" id="CHEBI:58052"/>
        <dbReference type="ChEBI" id="CHEBI:58223"/>
        <dbReference type="ChEBI" id="CHEBI:132367"/>
        <dbReference type="ChEBI" id="CHEBI:132368"/>
        <dbReference type="EC" id="2.4.1.17"/>
    </reaction>
</comment>
<accession>A0A814CU33</accession>
<dbReference type="GO" id="GO:0035251">
    <property type="term" value="F:UDP-glucosyltransferase activity"/>
    <property type="evidence" value="ECO:0007669"/>
    <property type="project" value="TreeGrafter"/>
</dbReference>
<feature type="signal peptide" evidence="5">
    <location>
        <begin position="1"/>
        <end position="15"/>
    </location>
</feature>
<organism evidence="6 9">
    <name type="scientific">Adineta steineri</name>
    <dbReference type="NCBI Taxonomy" id="433720"/>
    <lineage>
        <taxon>Eukaryota</taxon>
        <taxon>Metazoa</taxon>
        <taxon>Spiralia</taxon>
        <taxon>Gnathifera</taxon>
        <taxon>Rotifera</taxon>
        <taxon>Eurotatoria</taxon>
        <taxon>Bdelloidea</taxon>
        <taxon>Adinetida</taxon>
        <taxon>Adinetidae</taxon>
        <taxon>Adineta</taxon>
    </lineage>
</organism>
<name>A0A814CU33_9BILA</name>
<dbReference type="Gene3D" id="3.40.50.2000">
    <property type="entry name" value="Glycogen Phosphorylase B"/>
    <property type="match status" value="2"/>
</dbReference>
<dbReference type="SUPFAM" id="SSF53756">
    <property type="entry name" value="UDP-Glycosyltransferase/glycogen phosphorylase"/>
    <property type="match status" value="1"/>
</dbReference>
<protein>
    <recommendedName>
        <fullName evidence="4">UDP-glucuronosyltransferase</fullName>
        <ecNumber evidence="4">2.4.1.17</ecNumber>
    </recommendedName>
</protein>
<sequence>MLFLILLCASTYVYSSTGDTTMETKHIGHIVLITSPFYGHMIPILDFAKRLSTHHHVTYIVSASKLDMLRRRGFIEENENENNNSIRSKLNVIGLFDGNTNDYEATNFEALNHIQQILDRMHKPLRKLLFPTHTRSSSSTSSPSVSFATGLIQHPIDLIISDLFILPPVWEGQQRNIMAYLFVPNNLLAYLGYMSASVAKIKSGELGLDFDRLLHKTISVAKGLICNSIRELDKQSLEDLRQQTVPGSNRPIFFVAPLMSDDLNQQQHIPNAGSITKWLDEQYEKANQKPSVIYVSFGSWAYLEPVQIKEIVRALKPYPFIWALKANLQTSISPSWIDKERHLLLEWAPQRLILSHPAIRLFISHGGWNSLLEGMSAGKPTLIWPLFGDQIINGERLDYELGMGRCLQNTALTNGHKHVSSDELGRYIKEIFDQETNYVRKAQKVKQMMMRARDNSSQVDIMKIIKIVDNQISVRMNHRSEL</sequence>
<evidence type="ECO:0000256" key="1">
    <source>
        <dbReference type="ARBA" id="ARBA00009995"/>
    </source>
</evidence>
<dbReference type="PANTHER" id="PTHR48047">
    <property type="entry name" value="GLYCOSYLTRANSFERASE"/>
    <property type="match status" value="1"/>
</dbReference>
<dbReference type="EC" id="2.4.1.17" evidence="4"/>
<dbReference type="Pfam" id="PF00201">
    <property type="entry name" value="UDPGT"/>
    <property type="match status" value="1"/>
</dbReference>
<keyword evidence="3" id="KW-0328">Glycosyltransferase</keyword>